<keyword evidence="6" id="KW-1185">Reference proteome</keyword>
<comment type="caution">
    <text evidence="5">The sequence shown here is derived from an EMBL/GenBank/DDBJ whole genome shotgun (WGS) entry which is preliminary data.</text>
</comment>
<dbReference type="EMBL" id="SZPV01000015">
    <property type="protein sequence ID" value="TKI65780.1"/>
    <property type="molecule type" value="Genomic_DNA"/>
</dbReference>
<name>A0ABY2TC59_9BACI</name>
<evidence type="ECO:0000256" key="3">
    <source>
        <dbReference type="PROSITE-ProRule" id="PRU00339"/>
    </source>
</evidence>
<feature type="transmembrane region" description="Helical" evidence="4">
    <location>
        <begin position="246"/>
        <end position="272"/>
    </location>
</feature>
<dbReference type="Pfam" id="PF12895">
    <property type="entry name" value="ANAPC3"/>
    <property type="match status" value="1"/>
</dbReference>
<keyword evidence="2 3" id="KW-0802">TPR repeat</keyword>
<evidence type="ECO:0000256" key="1">
    <source>
        <dbReference type="ARBA" id="ARBA00022737"/>
    </source>
</evidence>
<dbReference type="InterPro" id="IPR051685">
    <property type="entry name" value="Ycf3/AcsC/BcsC/TPR_MFPF"/>
</dbReference>
<keyword evidence="4" id="KW-0812">Transmembrane</keyword>
<dbReference type="PROSITE" id="PS50293">
    <property type="entry name" value="TPR_REGION"/>
    <property type="match status" value="1"/>
</dbReference>
<proteinExistence type="predicted"/>
<dbReference type="InterPro" id="IPR011990">
    <property type="entry name" value="TPR-like_helical_dom_sf"/>
</dbReference>
<dbReference type="PROSITE" id="PS50005">
    <property type="entry name" value="TPR"/>
    <property type="match status" value="3"/>
</dbReference>
<feature type="repeat" description="TPR" evidence="3">
    <location>
        <begin position="111"/>
        <end position="144"/>
    </location>
</feature>
<dbReference type="Pfam" id="PF13181">
    <property type="entry name" value="TPR_8"/>
    <property type="match status" value="1"/>
</dbReference>
<sequence length="293" mass="34402">MECVNEEAQYAQFIRIEQLYEWERLQEAIKETENYIQQYPEDADGYAVLSKVYLKQGDHKKALHWSLESLKKDPENEIAWEFRVRTLYTAGKYKETMTAIQEALTLFPDDAFYYFLKGNIYNKNGEYEEAKESFLIALKLEPSNALYLASYSYVESILGNQEIALQAEKQALQLDSESSTVFLYVAWAADQRGDYAQALSYLENAVRLEPNNQQLRVEYLEILQKQFKVYQWLLVPSRMLNKVKPAMVFLIWLVAWMLFKPLVVVFIILYVAAHWITKMIVNVKVFGRLFVKV</sequence>
<dbReference type="SUPFAM" id="SSF48452">
    <property type="entry name" value="TPR-like"/>
    <property type="match status" value="1"/>
</dbReference>
<dbReference type="PANTHER" id="PTHR44943">
    <property type="entry name" value="CELLULOSE SYNTHASE OPERON PROTEIN C"/>
    <property type="match status" value="1"/>
</dbReference>
<evidence type="ECO:0000313" key="6">
    <source>
        <dbReference type="Proteomes" id="UP000308539"/>
    </source>
</evidence>
<dbReference type="PANTHER" id="PTHR44943:SF8">
    <property type="entry name" value="TPR REPEAT-CONTAINING PROTEIN MJ0263"/>
    <property type="match status" value="1"/>
</dbReference>
<keyword evidence="1" id="KW-0677">Repeat</keyword>
<keyword evidence="4" id="KW-0472">Membrane</keyword>
<accession>A0ABY2TC59</accession>
<dbReference type="InterPro" id="IPR019734">
    <property type="entry name" value="TPR_rpt"/>
</dbReference>
<dbReference type="Pfam" id="PF00515">
    <property type="entry name" value="TPR_1"/>
    <property type="match status" value="1"/>
</dbReference>
<protein>
    <submittedName>
        <fullName evidence="5">Tetratricopeptide repeat protein</fullName>
    </submittedName>
</protein>
<keyword evidence="4" id="KW-1133">Transmembrane helix</keyword>
<gene>
    <name evidence="5" type="ORF">FC752_07930</name>
</gene>
<evidence type="ECO:0000256" key="4">
    <source>
        <dbReference type="SAM" id="Phobius"/>
    </source>
</evidence>
<evidence type="ECO:0000313" key="5">
    <source>
        <dbReference type="EMBL" id="TKI65780.1"/>
    </source>
</evidence>
<reference evidence="5 6" key="1">
    <citation type="submission" date="2019-04" db="EMBL/GenBank/DDBJ databases">
        <title>Lysinibacillus genome sequencing.</title>
        <authorList>
            <person name="Dunlap C."/>
        </authorList>
    </citation>
    <scope>NUCLEOTIDE SEQUENCE [LARGE SCALE GENOMIC DNA]</scope>
    <source>
        <strain evidence="5 6">NBRC 109424</strain>
    </source>
</reference>
<evidence type="ECO:0000256" key="2">
    <source>
        <dbReference type="ARBA" id="ARBA00022803"/>
    </source>
</evidence>
<dbReference type="SMART" id="SM00028">
    <property type="entry name" value="TPR"/>
    <property type="match status" value="4"/>
</dbReference>
<organism evidence="5 6">
    <name type="scientific">Lysinibacillus varians</name>
    <dbReference type="NCBI Taxonomy" id="1145276"/>
    <lineage>
        <taxon>Bacteria</taxon>
        <taxon>Bacillati</taxon>
        <taxon>Bacillota</taxon>
        <taxon>Bacilli</taxon>
        <taxon>Bacillales</taxon>
        <taxon>Bacillaceae</taxon>
        <taxon>Lysinibacillus</taxon>
    </lineage>
</organism>
<dbReference type="Gene3D" id="1.25.40.10">
    <property type="entry name" value="Tetratricopeptide repeat domain"/>
    <property type="match status" value="1"/>
</dbReference>
<dbReference type="Proteomes" id="UP000308539">
    <property type="component" value="Unassembled WGS sequence"/>
</dbReference>
<feature type="repeat" description="TPR" evidence="3">
    <location>
        <begin position="179"/>
        <end position="212"/>
    </location>
</feature>
<feature type="repeat" description="TPR" evidence="3">
    <location>
        <begin position="43"/>
        <end position="76"/>
    </location>
</feature>